<dbReference type="AlphaFoldDB" id="A0A3S5AYU1"/>
<gene>
    <name evidence="3" type="ORF">PXEA_LOCUS34499</name>
</gene>
<keyword evidence="1" id="KW-0472">Membrane</keyword>
<dbReference type="EMBL" id="CAAALY010267687">
    <property type="protein sequence ID" value="VEL41059.1"/>
    <property type="molecule type" value="Genomic_DNA"/>
</dbReference>
<evidence type="ECO:0000313" key="4">
    <source>
        <dbReference type="Proteomes" id="UP000784294"/>
    </source>
</evidence>
<evidence type="ECO:0000313" key="3">
    <source>
        <dbReference type="EMBL" id="VEL41059.1"/>
    </source>
</evidence>
<sequence>MTAIRLLCMYFSANLLLSILPSLSLCHSLALPGYLADGKLGICFCSTASQAKPLGLGLSSREKKISEEGDECPDASGKSSKSYRLWRVCKTIFSTRLMVVAFHLVIYFFLLTSLVSLAGLSGRLFHTACEQTLQFNCIPFRLISHMLVSPRLDWT</sequence>
<keyword evidence="4" id="KW-1185">Reference proteome</keyword>
<evidence type="ECO:0000256" key="2">
    <source>
        <dbReference type="SAM" id="SignalP"/>
    </source>
</evidence>
<feature type="chain" id="PRO_5018686433" evidence="2">
    <location>
        <begin position="27"/>
        <end position="155"/>
    </location>
</feature>
<dbReference type="Proteomes" id="UP000784294">
    <property type="component" value="Unassembled WGS sequence"/>
</dbReference>
<accession>A0A3S5AYU1</accession>
<keyword evidence="2" id="KW-0732">Signal</keyword>
<reference evidence="3" key="1">
    <citation type="submission" date="2018-11" db="EMBL/GenBank/DDBJ databases">
        <authorList>
            <consortium name="Pathogen Informatics"/>
        </authorList>
    </citation>
    <scope>NUCLEOTIDE SEQUENCE</scope>
</reference>
<keyword evidence="1" id="KW-1133">Transmembrane helix</keyword>
<feature type="transmembrane region" description="Helical" evidence="1">
    <location>
        <begin position="100"/>
        <end position="120"/>
    </location>
</feature>
<proteinExistence type="predicted"/>
<keyword evidence="1" id="KW-0812">Transmembrane</keyword>
<evidence type="ECO:0000256" key="1">
    <source>
        <dbReference type="SAM" id="Phobius"/>
    </source>
</evidence>
<protein>
    <submittedName>
        <fullName evidence="3">Uncharacterized protein</fullName>
    </submittedName>
</protein>
<organism evidence="3 4">
    <name type="scientific">Protopolystoma xenopodis</name>
    <dbReference type="NCBI Taxonomy" id="117903"/>
    <lineage>
        <taxon>Eukaryota</taxon>
        <taxon>Metazoa</taxon>
        <taxon>Spiralia</taxon>
        <taxon>Lophotrochozoa</taxon>
        <taxon>Platyhelminthes</taxon>
        <taxon>Monogenea</taxon>
        <taxon>Polyopisthocotylea</taxon>
        <taxon>Polystomatidea</taxon>
        <taxon>Polystomatidae</taxon>
        <taxon>Protopolystoma</taxon>
    </lineage>
</organism>
<name>A0A3S5AYU1_9PLAT</name>
<feature type="signal peptide" evidence="2">
    <location>
        <begin position="1"/>
        <end position="26"/>
    </location>
</feature>
<comment type="caution">
    <text evidence="3">The sequence shown here is derived from an EMBL/GenBank/DDBJ whole genome shotgun (WGS) entry which is preliminary data.</text>
</comment>